<protein>
    <recommendedName>
        <fullName evidence="8">BEACH domain-containing protein</fullName>
    </recommendedName>
</protein>
<evidence type="ECO:0000313" key="7">
    <source>
        <dbReference type="Proteomes" id="UP000030762"/>
    </source>
</evidence>
<keyword evidence="1 3" id="KW-0853">WD repeat</keyword>
<dbReference type="STRING" id="1156394.T0RBP9"/>
<dbReference type="InterPro" id="IPR031570">
    <property type="entry name" value="NBEA/BDCP_DUF4704"/>
</dbReference>
<dbReference type="PROSITE" id="PS50197">
    <property type="entry name" value="BEACH"/>
    <property type="match status" value="1"/>
</dbReference>
<dbReference type="GO" id="GO:0005829">
    <property type="term" value="C:cytosol"/>
    <property type="evidence" value="ECO:0007669"/>
    <property type="project" value="TreeGrafter"/>
</dbReference>
<dbReference type="InterPro" id="IPR046852">
    <property type="entry name" value="Neurobeachin_a-sol"/>
</dbReference>
<dbReference type="VEuPathDB" id="FungiDB:SDRG_15283"/>
<feature type="repeat" description="WD" evidence="3">
    <location>
        <begin position="2870"/>
        <end position="2911"/>
    </location>
</feature>
<dbReference type="InterPro" id="IPR036322">
    <property type="entry name" value="WD40_repeat_dom_sf"/>
</dbReference>
<dbReference type="InterPro" id="IPR000409">
    <property type="entry name" value="BEACH_dom"/>
</dbReference>
<organism evidence="6 7">
    <name type="scientific">Saprolegnia diclina (strain VS20)</name>
    <dbReference type="NCBI Taxonomy" id="1156394"/>
    <lineage>
        <taxon>Eukaryota</taxon>
        <taxon>Sar</taxon>
        <taxon>Stramenopiles</taxon>
        <taxon>Oomycota</taxon>
        <taxon>Saprolegniomycetes</taxon>
        <taxon>Saprolegniales</taxon>
        <taxon>Saprolegniaceae</taxon>
        <taxon>Saprolegnia</taxon>
    </lineage>
</organism>
<evidence type="ECO:0000256" key="1">
    <source>
        <dbReference type="ARBA" id="ARBA00022574"/>
    </source>
</evidence>
<sequence length="3057" mass="341125">MDESGDGTEGSIVGDVLLHNLMGFDLVESAPYSVSDVLAAPPSAYRSTDSCFAPWSADDRPMDLRGSAFAAIWERYLHLNHLEVDERPASELARFLHDVEVLQQTYVGYDTMSAGDWPLGALTLVVDEMLYALQHALCVRLSVALRVLSKALRWKRNQAIVLRLHDGAGIACLFGPLTTLLQTWLDHVTVRHEGDGDSDDDDDRICLYDTLRSWARLLEVCFVGSSALWKQWADVDVAMPDLLSPATASGSADPSDACLSALDDVHHEWTDYYFDSKKPTPMGFLQHAFYALPPLRAFEHVCIESLLVVFAATRAADLTSHHVVSPWIPLQLDVLGLLGALLCVHRSTSSAPIVGDAFLSALFDVLLLDAKQPSGSAQRMAQETSLTSMVLRVGLEVCATADNLWLVFAEKLSLVQSPLRWLLDTSLQLASSTTTIEPRTSGEHPTYALTLHGDLFSDVEAATGDRVLCYACQHHATRFVATGLVAACGAQRLALSTPAHHAWHHANLCYKALFDTLFLTFATPAVRFLDTTMPVDLSASPIAGFFEHIILVALNWSRAARRHVAGVSVELHAACFLRHVFHLHPQSTVVATTLRDADAWPFLWRHPSLFDALGARCLHPRTLRLGDVSTTIAALDKGPRSCFATYHAVVLATLLRIMHALPDKTAYLGLVFKSLVATSQENDAWFRFSMLSVLEQLAYAEGAAFDAFFLAHVPLVARLLGPIDESDASSLARRASLRFLHVFVTPLRAVDVLDVELTMRCGLLPALFQLLHDPTCVPYILQMLPGLLHAGLELLFGRHVAATSADVLHAQLFQLYTQSLSELISQTQRGVGDVVMALVDVLDSVLASSVYVTAAQKLFRDCGLFVHLTNLLHSRHYVETPGHGSVIRAVGAVLTLLMAGNRESKAEFRSLLGSAIDDHDHDRVAYAPLVDVCLAAEPDAISLATMELFLKMMVDNDRAGCRIHNPDAVPVLWLLFRRCVVEVQHVVVGRFLELFDAATYAVLNRSMCCYVQPATLDQILDLLEADVVSDGLLQIMVEIGLHSIGVKQLKRFFRLLQKPSMASHAAPLVHALYRMVTPKRVGPSRFFFLDGEQSGLDVAPSFTLPSRGYTLHTWVRLDEAPSRKKQTLLSIRDETGDGYHLYVQSGVLCYAMPQNVFVSTNVPLVPHTWHCLSWSHASGSFRTRPEASVCLDGDVVWSTNDVPSIELAAVTSCHIGCDVGVTHLGRLQLGAVYLFRRTLSREHVRLLHRRGPDMLLARPDPLLDELLWSYHPSVWEGQYFLNGSLHFQEATPHQLAARRLEGTYHVYTRYVVDVLDCIGGIAVVLPLLALFDYEPSPDLTANVLQLLMALQHDHSANQRFLHEGHGVRVVAYLLSRMAPQHRTIQVVDVMTALLLDAPRPVQGLIIKHWLGNLYLWSFAPLHVQLYAVATLRRLVLSPSLPWPAHLTVRKLLDDLRLHYWFTPPTAIWASEGGCMDATAGVLSPSHFEKGAMFNRREWCHPETHAHVASHLSAAECHEVRDALLELLETLLRTKKSLEAADVNALTGFLAFSGDDMQKKDVLNVLLRLFAEPTLAPTLAALVEKEVRRQVNTPDANLDPHYCVTPWSGFGSPLSAADAVVALVLRRPQLSGHLKLLGLEIVVQCLSVSPVETVAHRPHSVSMPSTVLATALAFKPRLAASHNDVRFASHLRRMSSYSFSELSDDDSVTETTMTTTMYEIPSDAVGHVLAALAFVPAEAYDDVVLLCWRLLVNDRRHVVVPALFAAMPRASLPTCLDVLRGLDHQLRLLQLVCHHRVLRSWMLVMQRCETDDDRQVVLNVAVTWSVHCIATAVDGWVTVHRCLALLDAILSPESLADEMRQRYLTQLLQHLRHLDVPSRLQAHGSKWQYASSDPMDADRQQWLLVHANVWHLVFVVEDDRCRAAPTVALVEALLHLLRRMDMLYWTAFPIELETAQPWTARKGGVVRAVLRLLLPLQHAVPLLHEYLFHDQCPHARGDAQRYILRALAVVSGLCRAEPQGELRQTTLDLARRHKALLQLRFLDLQQSSTSSVAPTASSELVATALLAELRSALQLPSLEWAHWDVLVPPYDPMTDDSGHWAAEMASERRQIVARESLAGVHWELLARQCHHHRYTSKTMDDILSSAMQWERSVWKLTSDSYEKQRVHASHTWQRLLRSLTNERASWGYDGSRGVAVHWKLDSAENARRERCKLKRYYARDATPMALTEPPTISQTDAQLSLATELLQAKALAAYNEDFYEKLKMRDEAGNEQTPLVALTDGIDPGARIVSFECMWIAKTKHEPCHLHLYPTYLSLVVQATSKHIKWPLPGLLQVESRRFQFRSSALEFFFRDGATIFVHFLDKKAAALLQQTLRFMQPPSLQPSLGRTPRARFEHSSATQRWVDRKLSNFEYLMHLNTVAGRTYNDLAQYPIFPWVLSDYTSDTLDLTNPATFRNLSRPIGVQNDASLTFFTERYKEDDMPQLPPFHYGTHYSCSAFVIGFLLRLQPFTSYHKQLQGGKLDHADRLFHSIEASYRSCTTNPSDVRELLPEFYCLPEFLLNTNRIELGTKQNGDVVDNVVLPPWAHGSAHEFIRLHREALESDYVSTHLHEWIDLIFGYKQRPPLFGGTDHAVDACNVYFHLTYDGAVDLDKLEATDPMLYATTLRQMDCFGQTPSQLLLRPHPPRSPSIDTIRSLVRVAQWVGHPRVRGSRSRRPILCLSLIDEAVLAIDASRRLSLHKWKALPPDHEPPFVFAPTPTSMHVLGGPFATRAVTTYAESAMTLSSNLFAVHGKHVFSVGHWDHSIQVTRLVDGSASEHGQSVRGHHDVVTCVAVSADGRVLVTGSSDNTVMVWPLVWRDKVCELRRTPSFVLFGHDDGVASVAVSCDMDVVLSASRDGTIIVHTLSNGRYIRTLRPDASRLARLTYVGLSTYGSILTYCDSTSTLYRYSINGDCLASRVIDQKAQAFALTQDGDAILLGGRGQTITVYRVHDLSIQREFDGSDETRGLRAFQSPIHALCLSANDMHLLVGLGNGDVCVYTPDAQYLRDRLQTKLTDLGF</sequence>
<evidence type="ECO:0000256" key="2">
    <source>
        <dbReference type="ARBA" id="ARBA00022737"/>
    </source>
</evidence>
<dbReference type="SUPFAM" id="SSF50978">
    <property type="entry name" value="WD40 repeat-like"/>
    <property type="match status" value="1"/>
</dbReference>
<name>T0RBP9_SAPDV</name>
<dbReference type="InterPro" id="IPR023362">
    <property type="entry name" value="PH-BEACH_dom"/>
</dbReference>
<dbReference type="InterPro" id="IPR013320">
    <property type="entry name" value="ConA-like_dom_sf"/>
</dbReference>
<accession>T0RBP9</accession>
<dbReference type="FunFam" id="1.10.1540.10:FF:000001">
    <property type="entry name" value="neurobeachin isoform X1"/>
    <property type="match status" value="1"/>
</dbReference>
<dbReference type="EMBL" id="JH767218">
    <property type="protein sequence ID" value="EQC26952.1"/>
    <property type="molecule type" value="Genomic_DNA"/>
</dbReference>
<dbReference type="InterPro" id="IPR036372">
    <property type="entry name" value="BEACH_dom_sf"/>
</dbReference>
<dbReference type="GO" id="GO:0019901">
    <property type="term" value="F:protein kinase binding"/>
    <property type="evidence" value="ECO:0007669"/>
    <property type="project" value="TreeGrafter"/>
</dbReference>
<dbReference type="PROSITE" id="PS50082">
    <property type="entry name" value="WD_REPEATS_2"/>
    <property type="match status" value="2"/>
</dbReference>
<dbReference type="SUPFAM" id="SSF48371">
    <property type="entry name" value="ARM repeat"/>
    <property type="match status" value="1"/>
</dbReference>
<dbReference type="InterPro" id="IPR011993">
    <property type="entry name" value="PH-like_dom_sf"/>
</dbReference>
<dbReference type="PANTHER" id="PTHR13743:SF112">
    <property type="entry name" value="BEACH DOMAIN-CONTAINING PROTEIN"/>
    <property type="match status" value="1"/>
</dbReference>
<dbReference type="InterPro" id="IPR016024">
    <property type="entry name" value="ARM-type_fold"/>
</dbReference>
<feature type="repeat" description="WD" evidence="3">
    <location>
        <begin position="2820"/>
        <end position="2851"/>
    </location>
</feature>
<dbReference type="OrthoDB" id="26681at2759"/>
<feature type="domain" description="BEACH" evidence="4">
    <location>
        <begin position="2386"/>
        <end position="2684"/>
    </location>
</feature>
<dbReference type="InParanoid" id="T0RBP9"/>
<dbReference type="CDD" id="cd06071">
    <property type="entry name" value="Beach"/>
    <property type="match status" value="1"/>
</dbReference>
<dbReference type="RefSeq" id="XP_008619673.1">
    <property type="nucleotide sequence ID" value="XM_008621451.1"/>
</dbReference>
<dbReference type="Pfam" id="PF20425">
    <property type="entry name" value="Neurobeachin"/>
    <property type="match status" value="1"/>
</dbReference>
<evidence type="ECO:0000313" key="6">
    <source>
        <dbReference type="EMBL" id="EQC26952.1"/>
    </source>
</evidence>
<dbReference type="Gene3D" id="2.130.10.10">
    <property type="entry name" value="YVTN repeat-like/Quinoprotein amine dehydrogenase"/>
    <property type="match status" value="2"/>
</dbReference>
<dbReference type="SMART" id="SM00320">
    <property type="entry name" value="WD40"/>
    <property type="match status" value="3"/>
</dbReference>
<dbReference type="InterPro" id="IPR015943">
    <property type="entry name" value="WD40/YVTN_repeat-like_dom_sf"/>
</dbReference>
<dbReference type="InterPro" id="IPR046851">
    <property type="entry name" value="NBCH_WD40"/>
</dbReference>
<dbReference type="GeneID" id="19956010"/>
<keyword evidence="7" id="KW-1185">Reference proteome</keyword>
<dbReference type="GO" id="GO:0008104">
    <property type="term" value="P:intracellular protein localization"/>
    <property type="evidence" value="ECO:0007669"/>
    <property type="project" value="TreeGrafter"/>
</dbReference>
<dbReference type="Gene3D" id="1.10.1540.10">
    <property type="entry name" value="BEACH domain"/>
    <property type="match status" value="1"/>
</dbReference>
<dbReference type="GO" id="GO:0016020">
    <property type="term" value="C:membrane"/>
    <property type="evidence" value="ECO:0007669"/>
    <property type="project" value="TreeGrafter"/>
</dbReference>
<dbReference type="Gene3D" id="2.30.29.30">
    <property type="entry name" value="Pleckstrin-homology domain (PH domain)/Phosphotyrosine-binding domain (PTB)"/>
    <property type="match status" value="1"/>
</dbReference>
<dbReference type="PANTHER" id="PTHR13743">
    <property type="entry name" value="BEIGE/BEACH-RELATED"/>
    <property type="match status" value="1"/>
</dbReference>
<dbReference type="Pfam" id="PF20426">
    <property type="entry name" value="NBCH_WD40"/>
    <property type="match status" value="1"/>
</dbReference>
<dbReference type="InterPro" id="IPR050865">
    <property type="entry name" value="BEACH_Domain"/>
</dbReference>
<dbReference type="SUPFAM" id="SSF81837">
    <property type="entry name" value="BEACH domain"/>
    <property type="match status" value="1"/>
</dbReference>
<evidence type="ECO:0008006" key="8">
    <source>
        <dbReference type="Google" id="ProtNLM"/>
    </source>
</evidence>
<proteinExistence type="predicted"/>
<keyword evidence="2" id="KW-0677">Repeat</keyword>
<feature type="domain" description="BEACH-type PH" evidence="5">
    <location>
        <begin position="2276"/>
        <end position="2373"/>
    </location>
</feature>
<dbReference type="SMART" id="SM01026">
    <property type="entry name" value="Beach"/>
    <property type="match status" value="1"/>
</dbReference>
<dbReference type="SUPFAM" id="SSF50729">
    <property type="entry name" value="PH domain-like"/>
    <property type="match status" value="1"/>
</dbReference>
<dbReference type="InterPro" id="IPR001680">
    <property type="entry name" value="WD40_rpt"/>
</dbReference>
<dbReference type="Gene3D" id="2.60.120.200">
    <property type="match status" value="1"/>
</dbReference>
<reference evidence="6 7" key="1">
    <citation type="submission" date="2012-04" db="EMBL/GenBank/DDBJ databases">
        <title>The Genome Sequence of Saprolegnia declina VS20.</title>
        <authorList>
            <consortium name="The Broad Institute Genome Sequencing Platform"/>
            <person name="Russ C."/>
            <person name="Nusbaum C."/>
            <person name="Tyler B."/>
            <person name="van West P."/>
            <person name="Dieguez-Uribeondo J."/>
            <person name="de Bruijn I."/>
            <person name="Tripathy S."/>
            <person name="Jiang R."/>
            <person name="Young S.K."/>
            <person name="Zeng Q."/>
            <person name="Gargeya S."/>
            <person name="Fitzgerald M."/>
            <person name="Haas B."/>
            <person name="Abouelleil A."/>
            <person name="Alvarado L."/>
            <person name="Arachchi H.M."/>
            <person name="Berlin A."/>
            <person name="Chapman S.B."/>
            <person name="Goldberg J."/>
            <person name="Griggs A."/>
            <person name="Gujja S."/>
            <person name="Hansen M."/>
            <person name="Howarth C."/>
            <person name="Imamovic A."/>
            <person name="Larimer J."/>
            <person name="McCowen C."/>
            <person name="Montmayeur A."/>
            <person name="Murphy C."/>
            <person name="Neiman D."/>
            <person name="Pearson M."/>
            <person name="Priest M."/>
            <person name="Roberts A."/>
            <person name="Saif S."/>
            <person name="Shea T."/>
            <person name="Sisk P."/>
            <person name="Sykes S."/>
            <person name="Wortman J."/>
            <person name="Nusbaum C."/>
            <person name="Birren B."/>
        </authorList>
    </citation>
    <scope>NUCLEOTIDE SEQUENCE [LARGE SCALE GENOMIC DNA]</scope>
    <source>
        <strain evidence="6 7">VS20</strain>
    </source>
</reference>
<dbReference type="eggNOG" id="KOG1787">
    <property type="taxonomic scope" value="Eukaryota"/>
</dbReference>
<dbReference type="Pfam" id="PF14844">
    <property type="entry name" value="PH_BEACH"/>
    <property type="match status" value="1"/>
</dbReference>
<evidence type="ECO:0000256" key="3">
    <source>
        <dbReference type="PROSITE-ProRule" id="PRU00221"/>
    </source>
</evidence>
<evidence type="ECO:0000259" key="5">
    <source>
        <dbReference type="PROSITE" id="PS51783"/>
    </source>
</evidence>
<dbReference type="PROSITE" id="PS50294">
    <property type="entry name" value="WD_REPEATS_REGION"/>
    <property type="match status" value="1"/>
</dbReference>
<dbReference type="OMA" id="ALVYEIM"/>
<evidence type="ECO:0000259" key="4">
    <source>
        <dbReference type="PROSITE" id="PS50197"/>
    </source>
</evidence>
<dbReference type="SUPFAM" id="SSF49899">
    <property type="entry name" value="Concanavalin A-like lectins/glucanases"/>
    <property type="match status" value="1"/>
</dbReference>
<gene>
    <name evidence="6" type="ORF">SDRG_15283</name>
</gene>
<dbReference type="Pfam" id="PF15787">
    <property type="entry name" value="DUF4704"/>
    <property type="match status" value="1"/>
</dbReference>
<dbReference type="Proteomes" id="UP000030762">
    <property type="component" value="Unassembled WGS sequence"/>
</dbReference>
<dbReference type="Pfam" id="PF02138">
    <property type="entry name" value="Beach"/>
    <property type="match status" value="1"/>
</dbReference>
<dbReference type="PROSITE" id="PS51783">
    <property type="entry name" value="PH_BEACH"/>
    <property type="match status" value="1"/>
</dbReference>